<evidence type="ECO:0000313" key="2">
    <source>
        <dbReference type="EMBL" id="MBB5617218.1"/>
    </source>
</evidence>
<reference evidence="2 3" key="1">
    <citation type="submission" date="2020-08" db="EMBL/GenBank/DDBJ databases">
        <title>Sequencing the genomes of 1000 actinobacteria strains.</title>
        <authorList>
            <person name="Klenk H.-P."/>
        </authorList>
    </citation>
    <scope>NUCLEOTIDE SEQUENCE [LARGE SCALE GENOMIC DNA]</scope>
    <source>
        <strain evidence="2 3">DSM 23889</strain>
    </source>
</reference>
<dbReference type="EMBL" id="JACHBS010000001">
    <property type="protein sequence ID" value="MBB5617218.1"/>
    <property type="molecule type" value="Genomic_DNA"/>
</dbReference>
<evidence type="ECO:0000256" key="1">
    <source>
        <dbReference type="SAM" id="MobiDB-lite"/>
    </source>
</evidence>
<dbReference type="RefSeq" id="WP_153982542.1">
    <property type="nucleotide sequence ID" value="NZ_BAAANZ010000009.1"/>
</dbReference>
<gene>
    <name evidence="2" type="ORF">BJ959_000714</name>
</gene>
<evidence type="ECO:0000313" key="3">
    <source>
        <dbReference type="Proteomes" id="UP000552883"/>
    </source>
</evidence>
<comment type="caution">
    <text evidence="2">The sequence shown here is derived from an EMBL/GenBank/DDBJ whole genome shotgun (WGS) entry which is preliminary data.</text>
</comment>
<organism evidence="2 3">
    <name type="scientific">Microcella frigidaquae</name>
    <dbReference type="NCBI Taxonomy" id="424758"/>
    <lineage>
        <taxon>Bacteria</taxon>
        <taxon>Bacillati</taxon>
        <taxon>Actinomycetota</taxon>
        <taxon>Actinomycetes</taxon>
        <taxon>Micrococcales</taxon>
        <taxon>Microbacteriaceae</taxon>
        <taxon>Microcella</taxon>
    </lineage>
</organism>
<keyword evidence="3" id="KW-1185">Reference proteome</keyword>
<dbReference type="Proteomes" id="UP000552883">
    <property type="component" value="Unassembled WGS sequence"/>
</dbReference>
<dbReference type="OrthoDB" id="5023682at2"/>
<dbReference type="AlphaFoldDB" id="A0A840XKN1"/>
<name>A0A840XKN1_9MICO</name>
<feature type="region of interest" description="Disordered" evidence="1">
    <location>
        <begin position="220"/>
        <end position="241"/>
    </location>
</feature>
<sequence>MTDADVLQWRCQRALGEVSELSMHVRSLIVPGNGQGERGEEDPRERAPLRVTPTDAADHLFANLLLWLDYWCEQFEVVAPVSSAVAWSNYREVQGFRAGTSVEDAGRLAGKVAGALLALEPSIAGHGQGSVYHGEIVRLVGEVRGRFPMEQRKPRPATPRACPTCEQFEVRADWWGVDVTDVEVKCGHCGWRPEGDLRALSGWLEPVVVERRVEPFDPANPFHEGLRAPVRSSHDSETGEQ</sequence>
<protein>
    <submittedName>
        <fullName evidence="2">Uncharacterized protein</fullName>
    </submittedName>
</protein>
<feature type="compositionally biased region" description="Basic and acidic residues" evidence="1">
    <location>
        <begin position="232"/>
        <end position="241"/>
    </location>
</feature>
<proteinExistence type="predicted"/>
<accession>A0A840XKN1</accession>